<protein>
    <submittedName>
        <fullName evidence="1">Uncharacterized protein</fullName>
    </submittedName>
</protein>
<dbReference type="EMBL" id="JACXVP010000012">
    <property type="protein sequence ID" value="KAG5569149.1"/>
    <property type="molecule type" value="Genomic_DNA"/>
</dbReference>
<evidence type="ECO:0000313" key="2">
    <source>
        <dbReference type="Proteomes" id="UP000824120"/>
    </source>
</evidence>
<accession>A0A9J5W0Y2</accession>
<dbReference type="Proteomes" id="UP000824120">
    <property type="component" value="Chromosome 12"/>
</dbReference>
<dbReference type="AlphaFoldDB" id="A0A9J5W0Y2"/>
<gene>
    <name evidence="1" type="ORF">H5410_058915</name>
</gene>
<comment type="caution">
    <text evidence="1">The sequence shown here is derived from an EMBL/GenBank/DDBJ whole genome shotgun (WGS) entry which is preliminary data.</text>
</comment>
<sequence>MDARYDLVNVASWSKGFNGPIFKFKQTQSRKNQILLTFVCYCPQIFGDRIPKFYMPRFFIDVRYDFINGVSWSQGKNRPIFKFKRTAKQETLEFFLPKFLVDVHYDIINGASWSQGEIGPICKFKRAQSKKN</sequence>
<proteinExistence type="predicted"/>
<name>A0A9J5W0Y2_SOLCO</name>
<keyword evidence="2" id="KW-1185">Reference proteome</keyword>
<reference evidence="1 2" key="1">
    <citation type="submission" date="2020-09" db="EMBL/GenBank/DDBJ databases">
        <title>De no assembly of potato wild relative species, Solanum commersonii.</title>
        <authorList>
            <person name="Cho K."/>
        </authorList>
    </citation>
    <scope>NUCLEOTIDE SEQUENCE [LARGE SCALE GENOMIC DNA]</scope>
    <source>
        <strain evidence="1">LZ3.2</strain>
        <tissue evidence="1">Leaf</tissue>
    </source>
</reference>
<evidence type="ECO:0000313" key="1">
    <source>
        <dbReference type="EMBL" id="KAG5569149.1"/>
    </source>
</evidence>
<organism evidence="1 2">
    <name type="scientific">Solanum commersonii</name>
    <name type="common">Commerson's wild potato</name>
    <name type="synonym">Commerson's nightshade</name>
    <dbReference type="NCBI Taxonomy" id="4109"/>
    <lineage>
        <taxon>Eukaryota</taxon>
        <taxon>Viridiplantae</taxon>
        <taxon>Streptophyta</taxon>
        <taxon>Embryophyta</taxon>
        <taxon>Tracheophyta</taxon>
        <taxon>Spermatophyta</taxon>
        <taxon>Magnoliopsida</taxon>
        <taxon>eudicotyledons</taxon>
        <taxon>Gunneridae</taxon>
        <taxon>Pentapetalae</taxon>
        <taxon>asterids</taxon>
        <taxon>lamiids</taxon>
        <taxon>Solanales</taxon>
        <taxon>Solanaceae</taxon>
        <taxon>Solanoideae</taxon>
        <taxon>Solaneae</taxon>
        <taxon>Solanum</taxon>
    </lineage>
</organism>